<comment type="caution">
    <text evidence="2">The sequence shown here is derived from an EMBL/GenBank/DDBJ whole genome shotgun (WGS) entry which is preliminary data.</text>
</comment>
<evidence type="ECO:0000313" key="2">
    <source>
        <dbReference type="EMBL" id="RDI18603.1"/>
    </source>
</evidence>
<dbReference type="PROSITE" id="PS51257">
    <property type="entry name" value="PROKAR_LIPOPROTEIN"/>
    <property type="match status" value="1"/>
</dbReference>
<name>A0A370F6F6_9BURK</name>
<keyword evidence="1" id="KW-0812">Transmembrane</keyword>
<dbReference type="OrthoDB" id="8655894at2"/>
<evidence type="ECO:0000256" key="1">
    <source>
        <dbReference type="SAM" id="Phobius"/>
    </source>
</evidence>
<evidence type="ECO:0008006" key="4">
    <source>
        <dbReference type="Google" id="ProtNLM"/>
    </source>
</evidence>
<dbReference type="EMBL" id="QQAV01000014">
    <property type="protein sequence ID" value="RDI18603.1"/>
    <property type="molecule type" value="Genomic_DNA"/>
</dbReference>
<reference evidence="2 3" key="1">
    <citation type="submission" date="2018-07" db="EMBL/GenBank/DDBJ databases">
        <title>Genomic Encyclopedia of Type Strains, Phase IV (KMG-IV): sequencing the most valuable type-strain genomes for metagenomic binning, comparative biology and taxonomic classification.</title>
        <authorList>
            <person name="Goeker M."/>
        </authorList>
    </citation>
    <scope>NUCLEOTIDE SEQUENCE [LARGE SCALE GENOMIC DNA]</scope>
    <source>
        <strain evidence="2 3">DSM 21352</strain>
    </source>
</reference>
<gene>
    <name evidence="2" type="ORF">DFR41_11451</name>
</gene>
<dbReference type="AlphaFoldDB" id="A0A370F6F6"/>
<proteinExistence type="predicted"/>
<sequence length="207" mass="22266">MNLNRRHVLAAAGIAMVGLSGCITEHMYKQNTYWEQINGFFANQDGSSLVILGQSYHYVFAAPPALRAMLAPALHGAARDAEFEEFEVEGGSTVTGKINLELKPDLDPAQQRLVESSGFVLTGGGWKATVAMKGTRYSTDQFKGPASQKFRREYIVSVTERSSAAGTALKVAATPVTVLADGALILGTVVLFPVLLWCAMAQNPCLR</sequence>
<protein>
    <recommendedName>
        <fullName evidence="4">5-formyltetrahydrofolate cyclo-ligase</fullName>
    </recommendedName>
</protein>
<dbReference type="Proteomes" id="UP000255265">
    <property type="component" value="Unassembled WGS sequence"/>
</dbReference>
<keyword evidence="3" id="KW-1185">Reference proteome</keyword>
<organism evidence="2 3">
    <name type="scientific">Pseudacidovorax intermedius</name>
    <dbReference type="NCBI Taxonomy" id="433924"/>
    <lineage>
        <taxon>Bacteria</taxon>
        <taxon>Pseudomonadati</taxon>
        <taxon>Pseudomonadota</taxon>
        <taxon>Betaproteobacteria</taxon>
        <taxon>Burkholderiales</taxon>
        <taxon>Comamonadaceae</taxon>
        <taxon>Pseudacidovorax</taxon>
    </lineage>
</organism>
<keyword evidence="1" id="KW-0472">Membrane</keyword>
<dbReference type="RefSeq" id="WP_114804627.1">
    <property type="nucleotide sequence ID" value="NZ_QQAV01000014.1"/>
</dbReference>
<feature type="transmembrane region" description="Helical" evidence="1">
    <location>
        <begin position="178"/>
        <end position="199"/>
    </location>
</feature>
<accession>A0A370F6F6</accession>
<keyword evidence="1" id="KW-1133">Transmembrane helix</keyword>
<evidence type="ECO:0000313" key="3">
    <source>
        <dbReference type="Proteomes" id="UP000255265"/>
    </source>
</evidence>